<organism evidence="1 2">
    <name type="scientific">Fusarium solani subsp. cucurbitae</name>
    <name type="common">Neocosmosporum cucurbitae</name>
    <dbReference type="NCBI Taxonomy" id="2747967"/>
    <lineage>
        <taxon>Eukaryota</taxon>
        <taxon>Fungi</taxon>
        <taxon>Dikarya</taxon>
        <taxon>Ascomycota</taxon>
        <taxon>Pezizomycotina</taxon>
        <taxon>Sordariomycetes</taxon>
        <taxon>Hypocreomycetidae</taxon>
        <taxon>Hypocreales</taxon>
        <taxon>Nectriaceae</taxon>
        <taxon>Fusarium</taxon>
        <taxon>Fusarium solani species complex</taxon>
    </lineage>
</organism>
<keyword evidence="2" id="KW-1185">Reference proteome</keyword>
<gene>
    <name evidence="1" type="ORF">LCI18_007781</name>
</gene>
<proteinExistence type="predicted"/>
<dbReference type="EMBL" id="CP090035">
    <property type="protein sequence ID" value="UPK96846.1"/>
    <property type="molecule type" value="Genomic_DNA"/>
</dbReference>
<protein>
    <submittedName>
        <fullName evidence="1">Uncharacterized protein</fullName>
    </submittedName>
</protein>
<evidence type="ECO:0000313" key="2">
    <source>
        <dbReference type="Proteomes" id="UP000830768"/>
    </source>
</evidence>
<accession>A0ACD3Z7M1</accession>
<dbReference type="Proteomes" id="UP000830768">
    <property type="component" value="Chromosome 6"/>
</dbReference>
<evidence type="ECO:0000313" key="1">
    <source>
        <dbReference type="EMBL" id="UPK96846.1"/>
    </source>
</evidence>
<name>A0ACD3Z7M1_FUSSC</name>
<sequence>MLSTKDYTHFKVLYDLVYEKESKDIPQLFHKQSIQKHGKALLVKLSQDKLKEEEEELVQEQENGTRGHMDKSNSPAISRKLTLMSAMNPDFIADKRLWLWIEKALKPADSG</sequence>
<reference evidence="1" key="1">
    <citation type="submission" date="2021-11" db="EMBL/GenBank/DDBJ databases">
        <title>Fusarium solani-melongenae Genome sequencing and assembly.</title>
        <authorList>
            <person name="Xie S."/>
            <person name="Huang L."/>
            <person name="Zhang X."/>
        </authorList>
    </citation>
    <scope>NUCLEOTIDE SEQUENCE</scope>
    <source>
        <strain evidence="1">CRI 24-3</strain>
    </source>
</reference>